<reference evidence="2" key="1">
    <citation type="submission" date="2021-06" db="EMBL/GenBank/DDBJ databases">
        <authorList>
            <person name="Kallberg Y."/>
            <person name="Tangrot J."/>
            <person name="Rosling A."/>
        </authorList>
    </citation>
    <scope>NUCLEOTIDE SEQUENCE</scope>
    <source>
        <strain evidence="2">AZ414A</strain>
    </source>
</reference>
<sequence>MNDYVQGYVPSPPPFKLYFGGFASEYDFYMWNVTLDYDTKKNYVKISSKHYNNGALYVMNNNVTWSLNQTFHVITKITEKKNTGNQLDGDFLPPTSLYLELASMGYGMENDAIIKDNDIPKFIDCFLGIPVNDPDSFETFLATGGLADFPPNYITLTPMGRVLMNSVINVYKYIELRNKAINIALQDLSASGIRMVDELTPIKVEKRHKGFLSIGMFTFVVWAAFIFASAEFGPFVPYVFKEEDEIEIDQLLLDQNIGILEGYLPNIRNGSIETMLANRDSIFYNGSYSLLDNFANPINQCGQNVSDCEENRLAAIFKPNLTETFASYIINYYNGVVCSHQSSLYARSVCCRAYKECLCCRLVNSPIPGCQNNCVIAGGRDNDGGGYNWDQLQFVNKYIDPNRLSLTAHLRQIDCPTNDDYFNKQSCHESEDGACYGYLKFDGSNNCDEW</sequence>
<feature type="transmembrane region" description="Helical" evidence="1">
    <location>
        <begin position="211"/>
        <end position="230"/>
    </location>
</feature>
<dbReference type="EMBL" id="CAJVPK010000732">
    <property type="protein sequence ID" value="CAG8544004.1"/>
    <property type="molecule type" value="Genomic_DNA"/>
</dbReference>
<protein>
    <submittedName>
        <fullName evidence="2">10086_t:CDS:1</fullName>
    </submittedName>
</protein>
<evidence type="ECO:0000256" key="1">
    <source>
        <dbReference type="SAM" id="Phobius"/>
    </source>
</evidence>
<accession>A0A9N9AUQ6</accession>
<keyword evidence="1" id="KW-1133">Transmembrane helix</keyword>
<dbReference type="OrthoDB" id="2463478at2759"/>
<comment type="caution">
    <text evidence="2">The sequence shown here is derived from an EMBL/GenBank/DDBJ whole genome shotgun (WGS) entry which is preliminary data.</text>
</comment>
<keyword evidence="1" id="KW-0812">Transmembrane</keyword>
<evidence type="ECO:0000313" key="2">
    <source>
        <dbReference type="EMBL" id="CAG8544004.1"/>
    </source>
</evidence>
<organism evidence="2 3">
    <name type="scientific">Diversispora eburnea</name>
    <dbReference type="NCBI Taxonomy" id="1213867"/>
    <lineage>
        <taxon>Eukaryota</taxon>
        <taxon>Fungi</taxon>
        <taxon>Fungi incertae sedis</taxon>
        <taxon>Mucoromycota</taxon>
        <taxon>Glomeromycotina</taxon>
        <taxon>Glomeromycetes</taxon>
        <taxon>Diversisporales</taxon>
        <taxon>Diversisporaceae</taxon>
        <taxon>Diversispora</taxon>
    </lineage>
</organism>
<dbReference type="Proteomes" id="UP000789706">
    <property type="component" value="Unassembled WGS sequence"/>
</dbReference>
<keyword evidence="1" id="KW-0472">Membrane</keyword>
<keyword evidence="3" id="KW-1185">Reference proteome</keyword>
<gene>
    <name evidence="2" type="ORF">DEBURN_LOCUS6761</name>
</gene>
<dbReference type="AlphaFoldDB" id="A0A9N9AUQ6"/>
<proteinExistence type="predicted"/>
<name>A0A9N9AUQ6_9GLOM</name>
<evidence type="ECO:0000313" key="3">
    <source>
        <dbReference type="Proteomes" id="UP000789706"/>
    </source>
</evidence>